<comment type="caution">
    <text evidence="1">The sequence shown here is derived from an EMBL/GenBank/DDBJ whole genome shotgun (WGS) entry which is preliminary data.</text>
</comment>
<dbReference type="Gene3D" id="3.40.1190.20">
    <property type="match status" value="1"/>
</dbReference>
<sequence length="327" mass="35440">MKHLILVGACYLDTILTVPHFPEEDSKLRATAVQVRRGGNCPNTLEVLQQLLLSGSANDSEPDSRQQRPRVVQHLVACLPNARAAATGKILSSFGPGSPIDFSHCIYRDHHDEAASSYIIRSAETGSRTIVNFQDLPEMTVGEFENIADKFTEHAADCWWHFEGRIPETTLQCIRYLRRVLPGGTISIEAEKPNREGLAALAAESDVVFYSQSWATSQPAEPLYLPGSGVHQPRSLSERRGNLDEGGASALSIPGGEYMHCAANPSSKEILVVDSLGAGDTFIAGVLFGLICHPDDWSAEAKLAFGVELATRKVQRDGFAGLGNTNT</sequence>
<dbReference type="InterPro" id="IPR002173">
    <property type="entry name" value="Carboh/pur_kinase_PfkB_CS"/>
</dbReference>
<accession>A0AAE0KCX5</accession>
<dbReference type="InterPro" id="IPR029056">
    <property type="entry name" value="Ribokinase-like"/>
</dbReference>
<dbReference type="InterPro" id="IPR052562">
    <property type="entry name" value="Ketohexokinase-related"/>
</dbReference>
<proteinExistence type="predicted"/>
<gene>
    <name evidence="1" type="ORF">B0T24DRAFT_649646</name>
</gene>
<dbReference type="PANTHER" id="PTHR42774:SF3">
    <property type="entry name" value="KETOHEXOKINASE"/>
    <property type="match status" value="1"/>
</dbReference>
<dbReference type="AlphaFoldDB" id="A0AAE0KCX5"/>
<name>A0AAE0KCX5_9PEZI</name>
<protein>
    <submittedName>
        <fullName evidence="1">Ribokinase-like protein</fullName>
    </submittedName>
</protein>
<evidence type="ECO:0000313" key="1">
    <source>
        <dbReference type="EMBL" id="KAK3373870.1"/>
    </source>
</evidence>
<dbReference type="PANTHER" id="PTHR42774">
    <property type="entry name" value="PHOSPHOTRANSFERASE SYSTEM TRANSPORT PROTEIN"/>
    <property type="match status" value="1"/>
</dbReference>
<dbReference type="GO" id="GO:0016301">
    <property type="term" value="F:kinase activity"/>
    <property type="evidence" value="ECO:0007669"/>
    <property type="project" value="InterPro"/>
</dbReference>
<dbReference type="PROSITE" id="PS00584">
    <property type="entry name" value="PFKB_KINASES_2"/>
    <property type="match status" value="1"/>
</dbReference>
<organism evidence="1 2">
    <name type="scientific">Lasiosphaeria ovina</name>
    <dbReference type="NCBI Taxonomy" id="92902"/>
    <lineage>
        <taxon>Eukaryota</taxon>
        <taxon>Fungi</taxon>
        <taxon>Dikarya</taxon>
        <taxon>Ascomycota</taxon>
        <taxon>Pezizomycotina</taxon>
        <taxon>Sordariomycetes</taxon>
        <taxon>Sordariomycetidae</taxon>
        <taxon>Sordariales</taxon>
        <taxon>Lasiosphaeriaceae</taxon>
        <taxon>Lasiosphaeria</taxon>
    </lineage>
</organism>
<dbReference type="Proteomes" id="UP001287356">
    <property type="component" value="Unassembled WGS sequence"/>
</dbReference>
<keyword evidence="2" id="KW-1185">Reference proteome</keyword>
<dbReference type="EMBL" id="JAULSN010000004">
    <property type="protein sequence ID" value="KAK3373870.1"/>
    <property type="molecule type" value="Genomic_DNA"/>
</dbReference>
<reference evidence="1" key="1">
    <citation type="journal article" date="2023" name="Mol. Phylogenet. Evol.">
        <title>Genome-scale phylogeny and comparative genomics of the fungal order Sordariales.</title>
        <authorList>
            <person name="Hensen N."/>
            <person name="Bonometti L."/>
            <person name="Westerberg I."/>
            <person name="Brannstrom I.O."/>
            <person name="Guillou S."/>
            <person name="Cros-Aarteil S."/>
            <person name="Calhoun S."/>
            <person name="Haridas S."/>
            <person name="Kuo A."/>
            <person name="Mondo S."/>
            <person name="Pangilinan J."/>
            <person name="Riley R."/>
            <person name="LaButti K."/>
            <person name="Andreopoulos B."/>
            <person name="Lipzen A."/>
            <person name="Chen C."/>
            <person name="Yan M."/>
            <person name="Daum C."/>
            <person name="Ng V."/>
            <person name="Clum A."/>
            <person name="Steindorff A."/>
            <person name="Ohm R.A."/>
            <person name="Martin F."/>
            <person name="Silar P."/>
            <person name="Natvig D.O."/>
            <person name="Lalanne C."/>
            <person name="Gautier V."/>
            <person name="Ament-Velasquez S.L."/>
            <person name="Kruys A."/>
            <person name="Hutchinson M.I."/>
            <person name="Powell A.J."/>
            <person name="Barry K."/>
            <person name="Miller A.N."/>
            <person name="Grigoriev I.V."/>
            <person name="Debuchy R."/>
            <person name="Gladieux P."/>
            <person name="Hiltunen Thoren M."/>
            <person name="Johannesson H."/>
        </authorList>
    </citation>
    <scope>NUCLEOTIDE SEQUENCE</scope>
    <source>
        <strain evidence="1">CBS 958.72</strain>
    </source>
</reference>
<reference evidence="1" key="2">
    <citation type="submission" date="2023-06" db="EMBL/GenBank/DDBJ databases">
        <authorList>
            <consortium name="Lawrence Berkeley National Laboratory"/>
            <person name="Haridas S."/>
            <person name="Hensen N."/>
            <person name="Bonometti L."/>
            <person name="Westerberg I."/>
            <person name="Brannstrom I.O."/>
            <person name="Guillou S."/>
            <person name="Cros-Aarteil S."/>
            <person name="Calhoun S."/>
            <person name="Kuo A."/>
            <person name="Mondo S."/>
            <person name="Pangilinan J."/>
            <person name="Riley R."/>
            <person name="Labutti K."/>
            <person name="Andreopoulos B."/>
            <person name="Lipzen A."/>
            <person name="Chen C."/>
            <person name="Yanf M."/>
            <person name="Daum C."/>
            <person name="Ng V."/>
            <person name="Clum A."/>
            <person name="Steindorff A."/>
            <person name="Ohm R."/>
            <person name="Martin F."/>
            <person name="Silar P."/>
            <person name="Natvig D."/>
            <person name="Lalanne C."/>
            <person name="Gautier V."/>
            <person name="Ament-Velasquez S.L."/>
            <person name="Kruys A."/>
            <person name="Hutchinson M.I."/>
            <person name="Powell A.J."/>
            <person name="Barry K."/>
            <person name="Miller A.N."/>
            <person name="Grigoriev I.V."/>
            <person name="Debuchy R."/>
            <person name="Gladieux P."/>
            <person name="Thoren M.H."/>
            <person name="Johannesson H."/>
        </authorList>
    </citation>
    <scope>NUCLEOTIDE SEQUENCE</scope>
    <source>
        <strain evidence="1">CBS 958.72</strain>
    </source>
</reference>
<dbReference type="SUPFAM" id="SSF53613">
    <property type="entry name" value="Ribokinase-like"/>
    <property type="match status" value="1"/>
</dbReference>
<evidence type="ECO:0000313" key="2">
    <source>
        <dbReference type="Proteomes" id="UP001287356"/>
    </source>
</evidence>